<dbReference type="RefSeq" id="WP_073341147.1">
    <property type="nucleotide sequence ID" value="NZ_FQVH01000001.1"/>
</dbReference>
<evidence type="ECO:0000259" key="1">
    <source>
        <dbReference type="Pfam" id="PF08241"/>
    </source>
</evidence>
<name>A0A1M4STC7_9THEO</name>
<feature type="domain" description="Methyltransferase type 11" evidence="1">
    <location>
        <begin position="54"/>
        <end position="152"/>
    </location>
</feature>
<organism evidence="2 3">
    <name type="scientific">Caldanaerobius fijiensis DSM 17918</name>
    <dbReference type="NCBI Taxonomy" id="1121256"/>
    <lineage>
        <taxon>Bacteria</taxon>
        <taxon>Bacillati</taxon>
        <taxon>Bacillota</taxon>
        <taxon>Clostridia</taxon>
        <taxon>Thermoanaerobacterales</taxon>
        <taxon>Thermoanaerobacteraceae</taxon>
        <taxon>Caldanaerobius</taxon>
    </lineage>
</organism>
<dbReference type="EMBL" id="FQVH01000001">
    <property type="protein sequence ID" value="SHE35428.1"/>
    <property type="molecule type" value="Genomic_DNA"/>
</dbReference>
<keyword evidence="2" id="KW-0830">Ubiquinone</keyword>
<dbReference type="STRING" id="1121256.SAMN02746089_00122"/>
<evidence type="ECO:0000313" key="2">
    <source>
        <dbReference type="EMBL" id="SHE35428.1"/>
    </source>
</evidence>
<dbReference type="InterPro" id="IPR029063">
    <property type="entry name" value="SAM-dependent_MTases_sf"/>
</dbReference>
<dbReference type="OrthoDB" id="9808140at2"/>
<sequence length="237" mass="27501">MNGITDEHKYLLQSVKQWFKRPEQIRHYKDEIYQGPTPAERWLLNKLPVKGSVLDVGCGAGRISIYLAEMGYHVTAVDISEELLNIASKETEKKGLNINYRLVDGLTLPFRDNEFDALIAFKVLCYIPTRDLRHQYLQELYRILKSGGTCLITQYIVPDDFIEESKDEYFYMSPAANFKILEQGDNFPLGEGYVRWFTEGELKSELEDTSFELISFENDENYQGTGYIRLIELKKPV</sequence>
<reference evidence="2 3" key="1">
    <citation type="submission" date="2016-11" db="EMBL/GenBank/DDBJ databases">
        <authorList>
            <person name="Jaros S."/>
            <person name="Januszkiewicz K."/>
            <person name="Wedrychowicz H."/>
        </authorList>
    </citation>
    <scope>NUCLEOTIDE SEQUENCE [LARGE SCALE GENOMIC DNA]</scope>
    <source>
        <strain evidence="2 3">DSM 17918</strain>
    </source>
</reference>
<protein>
    <submittedName>
        <fullName evidence="2">Ubiquinone/menaquinone biosynthesis C-methylase UbiE</fullName>
    </submittedName>
</protein>
<dbReference type="SUPFAM" id="SSF53335">
    <property type="entry name" value="S-adenosyl-L-methionine-dependent methyltransferases"/>
    <property type="match status" value="1"/>
</dbReference>
<dbReference type="Pfam" id="PF08241">
    <property type="entry name" value="Methyltransf_11"/>
    <property type="match status" value="1"/>
</dbReference>
<dbReference type="AlphaFoldDB" id="A0A1M4STC7"/>
<evidence type="ECO:0000313" key="3">
    <source>
        <dbReference type="Proteomes" id="UP000184088"/>
    </source>
</evidence>
<dbReference type="GO" id="GO:0008757">
    <property type="term" value="F:S-adenosylmethionine-dependent methyltransferase activity"/>
    <property type="evidence" value="ECO:0007669"/>
    <property type="project" value="InterPro"/>
</dbReference>
<dbReference type="CDD" id="cd02440">
    <property type="entry name" value="AdoMet_MTases"/>
    <property type="match status" value="1"/>
</dbReference>
<dbReference type="PANTHER" id="PTHR43591:SF110">
    <property type="entry name" value="RHODANESE DOMAIN-CONTAINING PROTEIN"/>
    <property type="match status" value="1"/>
</dbReference>
<dbReference type="InterPro" id="IPR013216">
    <property type="entry name" value="Methyltransf_11"/>
</dbReference>
<dbReference type="GO" id="GO:0032259">
    <property type="term" value="P:methylation"/>
    <property type="evidence" value="ECO:0007669"/>
    <property type="project" value="UniProtKB-KW"/>
</dbReference>
<accession>A0A1M4STC7</accession>
<keyword evidence="2" id="KW-0489">Methyltransferase</keyword>
<proteinExistence type="predicted"/>
<gene>
    <name evidence="2" type="ORF">SAMN02746089_00122</name>
</gene>
<keyword evidence="2" id="KW-0808">Transferase</keyword>
<dbReference type="Gene3D" id="3.40.50.150">
    <property type="entry name" value="Vaccinia Virus protein VP39"/>
    <property type="match status" value="1"/>
</dbReference>
<dbReference type="PANTHER" id="PTHR43591">
    <property type="entry name" value="METHYLTRANSFERASE"/>
    <property type="match status" value="1"/>
</dbReference>
<keyword evidence="3" id="KW-1185">Reference proteome</keyword>
<dbReference type="Proteomes" id="UP000184088">
    <property type="component" value="Unassembled WGS sequence"/>
</dbReference>